<dbReference type="Proteomes" id="UP000481861">
    <property type="component" value="Unassembled WGS sequence"/>
</dbReference>
<proteinExistence type="predicted"/>
<dbReference type="OrthoDB" id="10464590at2759"/>
<evidence type="ECO:0000313" key="2">
    <source>
        <dbReference type="EMBL" id="KAF2877729.1"/>
    </source>
</evidence>
<keyword evidence="3" id="KW-1185">Reference proteome</keyword>
<comment type="caution">
    <text evidence="2">The sequence shown here is derived from an EMBL/GenBank/DDBJ whole genome shotgun (WGS) entry which is preliminary data.</text>
</comment>
<sequence>MAAAHLPPSPPASEARSVSPAAVLVNLKEPGGTQSAVSKCAGYPVSDALVDRLHRRHNLRAVPLLSETDFVRLVAAVVEDTPPAAVDAEVARRVQQQVDCATQRAKHAKISFFIDPAPHRDDVPELLSAIGEHSVHGHAKFIAAVLPLVLSYLNGHEHGNDGNAASPAPAEPTLASQAIHDTLNNETAPRTASSATTPSKRRNNKSSAAAPTSGIKGSGRVEKKARVKKHSGPSHPRALPAATSQFPAAALPAVLPNAHIEVDAAEAVARGQFPEDGASGGHDGWDVRAVDAAVELEFG</sequence>
<evidence type="ECO:0000256" key="1">
    <source>
        <dbReference type="SAM" id="MobiDB-lite"/>
    </source>
</evidence>
<protein>
    <submittedName>
        <fullName evidence="2">Uncharacterized protein</fullName>
    </submittedName>
</protein>
<accession>A0A7C8IEM1</accession>
<dbReference type="AlphaFoldDB" id="A0A7C8IEM1"/>
<name>A0A7C8IEM1_9PLEO</name>
<gene>
    <name evidence="2" type="ORF">BDV95DRAFT_614824</name>
</gene>
<organism evidence="2 3">
    <name type="scientific">Massariosphaeria phaeospora</name>
    <dbReference type="NCBI Taxonomy" id="100035"/>
    <lineage>
        <taxon>Eukaryota</taxon>
        <taxon>Fungi</taxon>
        <taxon>Dikarya</taxon>
        <taxon>Ascomycota</taxon>
        <taxon>Pezizomycotina</taxon>
        <taxon>Dothideomycetes</taxon>
        <taxon>Pleosporomycetidae</taxon>
        <taxon>Pleosporales</taxon>
        <taxon>Pleosporales incertae sedis</taxon>
        <taxon>Massariosphaeria</taxon>
    </lineage>
</organism>
<dbReference type="EMBL" id="JAADJZ010000002">
    <property type="protein sequence ID" value="KAF2877729.1"/>
    <property type="molecule type" value="Genomic_DNA"/>
</dbReference>
<reference evidence="2 3" key="1">
    <citation type="submission" date="2020-01" db="EMBL/GenBank/DDBJ databases">
        <authorList>
            <consortium name="DOE Joint Genome Institute"/>
            <person name="Haridas S."/>
            <person name="Albert R."/>
            <person name="Binder M."/>
            <person name="Bloem J."/>
            <person name="Labutti K."/>
            <person name="Salamov A."/>
            <person name="Andreopoulos B."/>
            <person name="Baker S.E."/>
            <person name="Barry K."/>
            <person name="Bills G."/>
            <person name="Bluhm B.H."/>
            <person name="Cannon C."/>
            <person name="Castanera R."/>
            <person name="Culley D.E."/>
            <person name="Daum C."/>
            <person name="Ezra D."/>
            <person name="Gonzalez J.B."/>
            <person name="Henrissat B."/>
            <person name="Kuo A."/>
            <person name="Liang C."/>
            <person name="Lipzen A."/>
            <person name="Lutzoni F."/>
            <person name="Magnuson J."/>
            <person name="Mondo S."/>
            <person name="Nolan M."/>
            <person name="Ohm R."/>
            <person name="Pangilinan J."/>
            <person name="Park H.-J.H."/>
            <person name="Ramirez L."/>
            <person name="Alfaro M."/>
            <person name="Sun H."/>
            <person name="Tritt A."/>
            <person name="Yoshinaga Y."/>
            <person name="Zwiers L.-H.L."/>
            <person name="Turgeon B.G."/>
            <person name="Goodwin S.B."/>
            <person name="Spatafora J.W."/>
            <person name="Crous P.W."/>
            <person name="Grigoriev I.V."/>
        </authorList>
    </citation>
    <scope>NUCLEOTIDE SEQUENCE [LARGE SCALE GENOMIC DNA]</scope>
    <source>
        <strain evidence="2 3">CBS 611.86</strain>
    </source>
</reference>
<feature type="compositionally biased region" description="Low complexity" evidence="1">
    <location>
        <begin position="187"/>
        <end position="198"/>
    </location>
</feature>
<evidence type="ECO:0000313" key="3">
    <source>
        <dbReference type="Proteomes" id="UP000481861"/>
    </source>
</evidence>
<feature type="region of interest" description="Disordered" evidence="1">
    <location>
        <begin position="183"/>
        <end position="240"/>
    </location>
</feature>